<dbReference type="InterPro" id="IPR003594">
    <property type="entry name" value="HATPase_dom"/>
</dbReference>
<evidence type="ECO:0000256" key="3">
    <source>
        <dbReference type="ARBA" id="ARBA00012438"/>
    </source>
</evidence>
<keyword evidence="6" id="KW-0808">Transferase</keyword>
<evidence type="ECO:0000256" key="4">
    <source>
        <dbReference type="ARBA" id="ARBA00022475"/>
    </source>
</evidence>
<dbReference type="EC" id="2.7.13.3" evidence="3"/>
<dbReference type="Gene3D" id="3.30.565.10">
    <property type="entry name" value="Histidine kinase-like ATPase, C-terminal domain"/>
    <property type="match status" value="1"/>
</dbReference>
<dbReference type="RefSeq" id="WP_039715703.1">
    <property type="nucleotide sequence ID" value="NZ_JTJC03000001.1"/>
</dbReference>
<evidence type="ECO:0000256" key="6">
    <source>
        <dbReference type="ARBA" id="ARBA00022679"/>
    </source>
</evidence>
<dbReference type="Gene3D" id="1.10.287.130">
    <property type="match status" value="1"/>
</dbReference>
<dbReference type="FunFam" id="3.30.565.10:FF:000023">
    <property type="entry name" value="PAS domain-containing sensor histidine kinase"/>
    <property type="match status" value="1"/>
</dbReference>
<dbReference type="OrthoDB" id="476434at2"/>
<evidence type="ECO:0000313" key="13">
    <source>
        <dbReference type="EMBL" id="NHC34343.1"/>
    </source>
</evidence>
<evidence type="ECO:0000313" key="14">
    <source>
        <dbReference type="Proteomes" id="UP000031532"/>
    </source>
</evidence>
<dbReference type="PANTHER" id="PTHR43547">
    <property type="entry name" value="TWO-COMPONENT HISTIDINE KINASE"/>
    <property type="match status" value="1"/>
</dbReference>
<keyword evidence="11" id="KW-0472">Membrane</keyword>
<keyword evidence="7" id="KW-0547">Nucleotide-binding</keyword>
<dbReference type="Proteomes" id="UP000031532">
    <property type="component" value="Unassembled WGS sequence"/>
</dbReference>
<evidence type="ECO:0000256" key="2">
    <source>
        <dbReference type="ARBA" id="ARBA00004236"/>
    </source>
</evidence>
<evidence type="ECO:0000256" key="11">
    <source>
        <dbReference type="ARBA" id="ARBA00023136"/>
    </source>
</evidence>
<sequence>MDISLYRLALSIEQPPSPMLVSPATLLSLVESVMELLVEKQISATLWLKLPLGKVWYASIQRYHEQVRVSDKTYVCYGQETAIAQLSGFPLVPVQLLPNSHLRRDYFLIVHSPQFCCMVLAHRSRLKRKKGKTKENDRQKKFLPLLSLCSFEGRVLQEVLKGIGHVVAQSVRWKLAQHKQPAIAPEVMNNWETLFACPSAPDPVLLERLFAKQVQQQDATRRSTFDELTGGLKRQNQALASTLSRKDESFGRMCEELRTPLTHMKTALSLLNSPHLKPPQKQRYLQILSSECDRQNSLINGLLELVQLDKTAEQTVLQPLKLSEIIPGVVSTYQPLAQEKGIMLAYTVSPDLPSIFCSNNWLRQIAINLLHNSIKFTPTGGQVWVKACTQGEYVQLEFRDTGIGISPNEIPKIFDRFYRVRSVSSEDLGGAGLGLTIVQQLLLRCGGSISVKSKVGEGSIFNVLLPIAPTK</sequence>
<dbReference type="CDD" id="cd00082">
    <property type="entry name" value="HisKA"/>
    <property type="match status" value="1"/>
</dbReference>
<dbReference type="InterPro" id="IPR036890">
    <property type="entry name" value="HATPase_C_sf"/>
</dbReference>
<comment type="subcellular location">
    <subcellularLocation>
        <location evidence="2">Cell membrane</location>
    </subcellularLocation>
</comment>
<evidence type="ECO:0000256" key="9">
    <source>
        <dbReference type="ARBA" id="ARBA00022840"/>
    </source>
</evidence>
<dbReference type="SUPFAM" id="SSF55874">
    <property type="entry name" value="ATPase domain of HSP90 chaperone/DNA topoisomerase II/histidine kinase"/>
    <property type="match status" value="1"/>
</dbReference>
<keyword evidence="5" id="KW-0597">Phosphoprotein</keyword>
<name>A0A9X5E3Q8_9CYAN</name>
<dbReference type="InterPro" id="IPR036097">
    <property type="entry name" value="HisK_dim/P_sf"/>
</dbReference>
<evidence type="ECO:0000256" key="7">
    <source>
        <dbReference type="ARBA" id="ARBA00022741"/>
    </source>
</evidence>
<evidence type="ECO:0000256" key="5">
    <source>
        <dbReference type="ARBA" id="ARBA00022553"/>
    </source>
</evidence>
<organism evidence="13 14">
    <name type="scientific">Scytonema millei VB511283</name>
    <dbReference type="NCBI Taxonomy" id="1245923"/>
    <lineage>
        <taxon>Bacteria</taxon>
        <taxon>Bacillati</taxon>
        <taxon>Cyanobacteriota</taxon>
        <taxon>Cyanophyceae</taxon>
        <taxon>Nostocales</taxon>
        <taxon>Scytonemataceae</taxon>
        <taxon>Scytonema</taxon>
    </lineage>
</organism>
<dbReference type="SUPFAM" id="SSF47384">
    <property type="entry name" value="Homodimeric domain of signal transducing histidine kinase"/>
    <property type="match status" value="1"/>
</dbReference>
<keyword evidence="9" id="KW-0067">ATP-binding</keyword>
<evidence type="ECO:0000256" key="8">
    <source>
        <dbReference type="ARBA" id="ARBA00022777"/>
    </source>
</evidence>
<dbReference type="InterPro" id="IPR003661">
    <property type="entry name" value="HisK_dim/P_dom"/>
</dbReference>
<dbReference type="Pfam" id="PF10069">
    <property type="entry name" value="DICT"/>
    <property type="match status" value="1"/>
</dbReference>
<protein>
    <recommendedName>
        <fullName evidence="3">histidine kinase</fullName>
        <ecNumber evidence="3">2.7.13.3</ecNumber>
    </recommendedName>
</protein>
<dbReference type="PANTHER" id="PTHR43547:SF2">
    <property type="entry name" value="HYBRID SIGNAL TRANSDUCTION HISTIDINE KINASE C"/>
    <property type="match status" value="1"/>
</dbReference>
<evidence type="ECO:0000256" key="1">
    <source>
        <dbReference type="ARBA" id="ARBA00000085"/>
    </source>
</evidence>
<proteinExistence type="predicted"/>
<dbReference type="InterPro" id="IPR004358">
    <property type="entry name" value="Sig_transdc_His_kin-like_C"/>
</dbReference>
<dbReference type="InterPro" id="IPR019278">
    <property type="entry name" value="DICT_dom"/>
</dbReference>
<dbReference type="Pfam" id="PF02518">
    <property type="entry name" value="HATPase_c"/>
    <property type="match status" value="1"/>
</dbReference>
<dbReference type="Pfam" id="PF00512">
    <property type="entry name" value="HisKA"/>
    <property type="match status" value="1"/>
</dbReference>
<comment type="catalytic activity">
    <reaction evidence="1">
        <text>ATP + protein L-histidine = ADP + protein N-phospho-L-histidine.</text>
        <dbReference type="EC" id="2.7.13.3"/>
    </reaction>
</comment>
<keyword evidence="10" id="KW-0902">Two-component regulatory system</keyword>
<gene>
    <name evidence="13" type="ORF">QH73_0006665</name>
</gene>
<dbReference type="PROSITE" id="PS50109">
    <property type="entry name" value="HIS_KIN"/>
    <property type="match status" value="1"/>
</dbReference>
<dbReference type="GO" id="GO:0000155">
    <property type="term" value="F:phosphorelay sensor kinase activity"/>
    <property type="evidence" value="ECO:0007669"/>
    <property type="project" value="InterPro"/>
</dbReference>
<evidence type="ECO:0000259" key="12">
    <source>
        <dbReference type="PROSITE" id="PS50109"/>
    </source>
</evidence>
<dbReference type="EMBL" id="JTJC03000001">
    <property type="protein sequence ID" value="NHC34343.1"/>
    <property type="molecule type" value="Genomic_DNA"/>
</dbReference>
<comment type="caution">
    <text evidence="13">The sequence shown here is derived from an EMBL/GenBank/DDBJ whole genome shotgun (WGS) entry which is preliminary data.</text>
</comment>
<dbReference type="PRINTS" id="PR00344">
    <property type="entry name" value="BCTRLSENSOR"/>
</dbReference>
<dbReference type="GO" id="GO:0005524">
    <property type="term" value="F:ATP binding"/>
    <property type="evidence" value="ECO:0007669"/>
    <property type="project" value="UniProtKB-KW"/>
</dbReference>
<evidence type="ECO:0000256" key="10">
    <source>
        <dbReference type="ARBA" id="ARBA00023012"/>
    </source>
</evidence>
<dbReference type="SMART" id="SM00388">
    <property type="entry name" value="HisKA"/>
    <property type="match status" value="1"/>
</dbReference>
<feature type="domain" description="Histidine kinase" evidence="12">
    <location>
        <begin position="252"/>
        <end position="469"/>
    </location>
</feature>
<keyword evidence="4" id="KW-1003">Cell membrane</keyword>
<keyword evidence="8" id="KW-0418">Kinase</keyword>
<dbReference type="AlphaFoldDB" id="A0A9X5E3Q8"/>
<dbReference type="InterPro" id="IPR005467">
    <property type="entry name" value="His_kinase_dom"/>
</dbReference>
<dbReference type="SMART" id="SM00387">
    <property type="entry name" value="HATPase_c"/>
    <property type="match status" value="1"/>
</dbReference>
<dbReference type="GO" id="GO:0005886">
    <property type="term" value="C:plasma membrane"/>
    <property type="evidence" value="ECO:0007669"/>
    <property type="project" value="UniProtKB-SubCell"/>
</dbReference>
<keyword evidence="14" id="KW-1185">Reference proteome</keyword>
<accession>A0A9X5E3Q8</accession>
<reference evidence="13 14" key="1">
    <citation type="journal article" date="2015" name="Genome Announc.">
        <title>Draft Genome Sequence of the Terrestrial Cyanobacterium Scytonema millei VB511283, Isolated from Eastern India.</title>
        <authorList>
            <person name="Sen D."/>
            <person name="Chandrababunaidu M.M."/>
            <person name="Singh D."/>
            <person name="Sanghi N."/>
            <person name="Ghorai A."/>
            <person name="Mishra G.P."/>
            <person name="Madduluri M."/>
            <person name="Adhikary S.P."/>
            <person name="Tripathy S."/>
        </authorList>
    </citation>
    <scope>NUCLEOTIDE SEQUENCE [LARGE SCALE GENOMIC DNA]</scope>
    <source>
        <strain evidence="13 14">VB511283</strain>
    </source>
</reference>